<dbReference type="Proteomes" id="UP000462362">
    <property type="component" value="Unassembled WGS sequence"/>
</dbReference>
<sequence>MVKKINTVLMDVGPLISIDGVVIHNDAGSGSPERYVNWLAGRNKDLGIAHYYITKDCIARVIDTNLIGYHTGRWPSNQRYIGYEVCQSMSASDADFLANEDMTLMQAAEDLLFYGLPINGNTVRLHHEFVSTSCPHRSMALHGNSTESVKQYFIDRIKYFASLGTTVDEMLAKQGQQPVDVAKTQQEEEGEEIMLMVRSKSGKQGYVGLVNGSAFGIGYIETVSTFMKAGAKEVTLPDDDFNRLIESQKIDEKTLVSINEISKKISSQNAEKTK</sequence>
<evidence type="ECO:0000313" key="3">
    <source>
        <dbReference type="Proteomes" id="UP000462362"/>
    </source>
</evidence>
<dbReference type="GO" id="GO:0008745">
    <property type="term" value="F:N-acetylmuramoyl-L-alanine amidase activity"/>
    <property type="evidence" value="ECO:0007669"/>
    <property type="project" value="InterPro"/>
</dbReference>
<dbReference type="CDD" id="cd06583">
    <property type="entry name" value="PGRP"/>
    <property type="match status" value="1"/>
</dbReference>
<dbReference type="InterPro" id="IPR002502">
    <property type="entry name" value="Amidase_domain"/>
</dbReference>
<dbReference type="AlphaFoldDB" id="A0A844LFP1"/>
<gene>
    <name evidence="2" type="ORF">GMD42_06525</name>
</gene>
<dbReference type="EMBL" id="WNCL01000016">
    <property type="protein sequence ID" value="MTU43279.1"/>
    <property type="molecule type" value="Genomic_DNA"/>
</dbReference>
<proteinExistence type="predicted"/>
<protein>
    <submittedName>
        <fullName evidence="2">Lysozyme</fullName>
    </submittedName>
</protein>
<dbReference type="GO" id="GO:0009253">
    <property type="term" value="P:peptidoglycan catabolic process"/>
    <property type="evidence" value="ECO:0007669"/>
    <property type="project" value="InterPro"/>
</dbReference>
<organism evidence="2 3">
    <name type="scientific">Parasutterella excrementihominis</name>
    <dbReference type="NCBI Taxonomy" id="487175"/>
    <lineage>
        <taxon>Bacteria</taxon>
        <taxon>Pseudomonadati</taxon>
        <taxon>Pseudomonadota</taxon>
        <taxon>Betaproteobacteria</taxon>
        <taxon>Burkholderiales</taxon>
        <taxon>Sutterellaceae</taxon>
        <taxon>Parasutterella</taxon>
    </lineage>
</organism>
<dbReference type="InterPro" id="IPR036505">
    <property type="entry name" value="Amidase/PGRP_sf"/>
</dbReference>
<feature type="domain" description="N-acetylmuramoyl-L-alanine amidase" evidence="1">
    <location>
        <begin position="7"/>
        <end position="152"/>
    </location>
</feature>
<comment type="caution">
    <text evidence="2">The sequence shown here is derived from an EMBL/GenBank/DDBJ whole genome shotgun (WGS) entry which is preliminary data.</text>
</comment>
<dbReference type="SMART" id="SM00644">
    <property type="entry name" value="Ami_2"/>
    <property type="match status" value="1"/>
</dbReference>
<reference evidence="2 3" key="1">
    <citation type="journal article" date="2019" name="Nat. Med.">
        <title>A library of human gut bacterial isolates paired with longitudinal multiomics data enables mechanistic microbiome research.</title>
        <authorList>
            <person name="Poyet M."/>
            <person name="Groussin M."/>
            <person name="Gibbons S.M."/>
            <person name="Avila-Pacheco J."/>
            <person name="Jiang X."/>
            <person name="Kearney S.M."/>
            <person name="Perrotta A.R."/>
            <person name="Berdy B."/>
            <person name="Zhao S."/>
            <person name="Lieberman T.D."/>
            <person name="Swanson P.K."/>
            <person name="Smith M."/>
            <person name="Roesemann S."/>
            <person name="Alexander J.E."/>
            <person name="Rich S.A."/>
            <person name="Livny J."/>
            <person name="Vlamakis H."/>
            <person name="Clish C."/>
            <person name="Bullock K."/>
            <person name="Deik A."/>
            <person name="Scott J."/>
            <person name="Pierce K.A."/>
            <person name="Xavier R.J."/>
            <person name="Alm E.J."/>
        </authorList>
    </citation>
    <scope>NUCLEOTIDE SEQUENCE [LARGE SCALE GENOMIC DNA]</scope>
    <source>
        <strain evidence="2 3">BIOML-A2</strain>
    </source>
</reference>
<dbReference type="Gene3D" id="3.40.80.10">
    <property type="entry name" value="Peptidoglycan recognition protein-like"/>
    <property type="match status" value="1"/>
</dbReference>
<accession>A0A844LFP1</accession>
<evidence type="ECO:0000313" key="2">
    <source>
        <dbReference type="EMBL" id="MTU43279.1"/>
    </source>
</evidence>
<dbReference type="RefSeq" id="WP_151877609.1">
    <property type="nucleotide sequence ID" value="NZ_WNCB01000111.1"/>
</dbReference>
<evidence type="ECO:0000259" key="1">
    <source>
        <dbReference type="SMART" id="SM00644"/>
    </source>
</evidence>
<dbReference type="Pfam" id="PF01510">
    <property type="entry name" value="Amidase_2"/>
    <property type="match status" value="1"/>
</dbReference>
<name>A0A844LFP1_9BURK</name>
<dbReference type="SUPFAM" id="SSF55846">
    <property type="entry name" value="N-acetylmuramoyl-L-alanine amidase-like"/>
    <property type="match status" value="1"/>
</dbReference>